<dbReference type="Gene3D" id="3.90.550.10">
    <property type="entry name" value="Spore Coat Polysaccharide Biosynthesis Protein SpsA, Chain A"/>
    <property type="match status" value="1"/>
</dbReference>
<sequence>MIVKNEAGVIERCLASVKPLIDFWVISDTGSTDGTQGIIRDFFADVPGELHEDEWVDFGHNRSLNVRHARGKADYLLLIDADMVVRVEGPLPELGADSFMIQHAGELLYRNRRLVRGDIDWRYVGATHEYITADRAVSAKNLDAWVVEHFADGGSRADKFDRDARLLQQDIDRDPGNARAVFYLAQTMRDMKNTQQAIDLYSRRASMGGWAEEVYFSLLQVGVLEADRGNWGAGMDALVRAWEARPQRSEACYELASRLRAKGHYQAAHAFAIAGLGRPMPDDVLFMSPWVYRWGLLFEFSITAYWVGDRAASLRACDQLLAMDELPARFREQTLRNREFAAKPAA</sequence>
<gene>
    <name evidence="2" type="ORF">HT102_13615</name>
</gene>
<keyword evidence="3" id="KW-1185">Reference proteome</keyword>
<dbReference type="EMBL" id="JACYWE010000008">
    <property type="protein sequence ID" value="MBD8507521.1"/>
    <property type="molecule type" value="Genomic_DNA"/>
</dbReference>
<evidence type="ECO:0000259" key="1">
    <source>
        <dbReference type="Pfam" id="PF00535"/>
    </source>
</evidence>
<dbReference type="PANTHER" id="PTHR43630">
    <property type="entry name" value="POLY-BETA-1,6-N-ACETYL-D-GLUCOSAMINE SYNTHASE"/>
    <property type="match status" value="1"/>
</dbReference>
<feature type="domain" description="Glycosyltransferase 2-like" evidence="1">
    <location>
        <begin position="1"/>
        <end position="86"/>
    </location>
</feature>
<dbReference type="SUPFAM" id="SSF48452">
    <property type="entry name" value="TPR-like"/>
    <property type="match status" value="1"/>
</dbReference>
<dbReference type="Pfam" id="PF00535">
    <property type="entry name" value="Glycos_transf_2"/>
    <property type="match status" value="1"/>
</dbReference>
<dbReference type="Proteomes" id="UP000642993">
    <property type="component" value="Unassembled WGS sequence"/>
</dbReference>
<protein>
    <submittedName>
        <fullName evidence="2">Glycosyltransferase</fullName>
    </submittedName>
</protein>
<dbReference type="InterPro" id="IPR029044">
    <property type="entry name" value="Nucleotide-diphossugar_trans"/>
</dbReference>
<dbReference type="SUPFAM" id="SSF53448">
    <property type="entry name" value="Nucleotide-diphospho-sugar transferases"/>
    <property type="match status" value="1"/>
</dbReference>
<name>A0A927JDY1_9ACTN</name>
<dbReference type="InterPro" id="IPR001173">
    <property type="entry name" value="Glyco_trans_2-like"/>
</dbReference>
<proteinExistence type="predicted"/>
<evidence type="ECO:0000313" key="2">
    <source>
        <dbReference type="EMBL" id="MBD8507521.1"/>
    </source>
</evidence>
<dbReference type="Gene3D" id="1.25.40.10">
    <property type="entry name" value="Tetratricopeptide repeat domain"/>
    <property type="match status" value="1"/>
</dbReference>
<dbReference type="PANTHER" id="PTHR43630:SF2">
    <property type="entry name" value="GLYCOSYLTRANSFERASE"/>
    <property type="match status" value="1"/>
</dbReference>
<reference evidence="2" key="1">
    <citation type="submission" date="2020-09" db="EMBL/GenBank/DDBJ databases">
        <title>Hoyosella lacisalsi sp. nov., a halotolerant actinobacterium isolated from soil of Lake Gudzhirganskoe.</title>
        <authorList>
            <person name="Yang Q."/>
            <person name="Guo P.Y."/>
            <person name="Liu S.W."/>
            <person name="Li F.N."/>
            <person name="Sun C.H."/>
        </authorList>
    </citation>
    <scope>NUCLEOTIDE SEQUENCE</scope>
    <source>
        <strain evidence="2">G463</strain>
    </source>
</reference>
<organism evidence="2 3">
    <name type="scientific">Lolliginicoccus lacisalsi</name>
    <dbReference type="NCBI Taxonomy" id="2742202"/>
    <lineage>
        <taxon>Bacteria</taxon>
        <taxon>Bacillati</taxon>
        <taxon>Actinomycetota</taxon>
        <taxon>Actinomycetes</taxon>
        <taxon>Mycobacteriales</taxon>
        <taxon>Hoyosellaceae</taxon>
        <taxon>Lolliginicoccus</taxon>
    </lineage>
</organism>
<dbReference type="AlphaFoldDB" id="A0A927JDY1"/>
<dbReference type="RefSeq" id="WP_192039970.1">
    <property type="nucleotide sequence ID" value="NZ_JACYWE010000008.1"/>
</dbReference>
<comment type="caution">
    <text evidence="2">The sequence shown here is derived from an EMBL/GenBank/DDBJ whole genome shotgun (WGS) entry which is preliminary data.</text>
</comment>
<evidence type="ECO:0000313" key="3">
    <source>
        <dbReference type="Proteomes" id="UP000642993"/>
    </source>
</evidence>
<dbReference type="InterPro" id="IPR011990">
    <property type="entry name" value="TPR-like_helical_dom_sf"/>
</dbReference>
<accession>A0A927JDY1</accession>